<dbReference type="GO" id="GO:0032259">
    <property type="term" value="P:methylation"/>
    <property type="evidence" value="ECO:0007669"/>
    <property type="project" value="UniProtKB-KW"/>
</dbReference>
<evidence type="ECO:0000256" key="6">
    <source>
        <dbReference type="HAMAP-Rule" id="MF_00735"/>
    </source>
</evidence>
<name>A0A1N6UVL5_9RHOO</name>
<feature type="binding site" evidence="6">
    <location>
        <position position="150"/>
    </location>
    <ligand>
        <name>S-adenosyl-L-methionine</name>
        <dbReference type="ChEBI" id="CHEBI:59789"/>
    </ligand>
</feature>
<dbReference type="STRING" id="34027.SAMN05421829_10660"/>
<dbReference type="Pfam" id="PF06325">
    <property type="entry name" value="PrmA"/>
    <property type="match status" value="1"/>
</dbReference>
<comment type="subcellular location">
    <subcellularLocation>
        <location evidence="6">Cytoplasm</location>
    </subcellularLocation>
</comment>
<protein>
    <recommendedName>
        <fullName evidence="6">Ribosomal protein L11 methyltransferase</fullName>
        <shortName evidence="6">L11 Mtase</shortName>
        <ecNumber evidence="6">2.1.1.-</ecNumber>
    </recommendedName>
</protein>
<keyword evidence="4 6" id="KW-0808">Transferase</keyword>
<dbReference type="OrthoDB" id="9785995at2"/>
<proteinExistence type="inferred from homology"/>
<feature type="binding site" evidence="6">
    <location>
        <position position="232"/>
    </location>
    <ligand>
        <name>S-adenosyl-L-methionine</name>
        <dbReference type="ChEBI" id="CHEBI:59789"/>
    </ligand>
</feature>
<dbReference type="InterPro" id="IPR029063">
    <property type="entry name" value="SAM-dependent_MTases_sf"/>
</dbReference>
<evidence type="ECO:0000313" key="7">
    <source>
        <dbReference type="EMBL" id="SIQ69658.1"/>
    </source>
</evidence>
<keyword evidence="3 6" id="KW-0489">Methyltransferase</keyword>
<keyword evidence="7" id="KW-0689">Ribosomal protein</keyword>
<dbReference type="EMBL" id="FTMD01000006">
    <property type="protein sequence ID" value="SIQ69658.1"/>
    <property type="molecule type" value="Genomic_DNA"/>
</dbReference>
<keyword evidence="7" id="KW-0687">Ribonucleoprotein</keyword>
<gene>
    <name evidence="6" type="primary">prmA</name>
    <name evidence="7" type="ORF">SAMN05421829_10660</name>
</gene>
<feature type="binding site" evidence="6">
    <location>
        <position position="171"/>
    </location>
    <ligand>
        <name>S-adenosyl-L-methionine</name>
        <dbReference type="ChEBI" id="CHEBI:59789"/>
    </ligand>
</feature>
<feature type="binding site" evidence="6">
    <location>
        <position position="193"/>
    </location>
    <ligand>
        <name>S-adenosyl-L-methionine</name>
        <dbReference type="ChEBI" id="CHEBI:59789"/>
    </ligand>
</feature>
<dbReference type="HAMAP" id="MF_00735">
    <property type="entry name" value="Methyltr_PrmA"/>
    <property type="match status" value="1"/>
</dbReference>
<dbReference type="SUPFAM" id="SSF53335">
    <property type="entry name" value="S-adenosyl-L-methionine-dependent methyltransferases"/>
    <property type="match status" value="1"/>
</dbReference>
<dbReference type="PANTHER" id="PTHR43648:SF1">
    <property type="entry name" value="ELECTRON TRANSFER FLAVOPROTEIN BETA SUBUNIT LYSINE METHYLTRANSFERASE"/>
    <property type="match status" value="1"/>
</dbReference>
<sequence>MWISVTLQAEAKKAEALSEALMEAGALSISIEDADAGTEAEKPQFGEPGHHPVGLWDHSRVTALFDAGADLTVALARAAADAGFDAVPPFTLEDVAEQNWVQLTQSQFDPIRITERMWIVPSWHTAPDPTAINIELDPGMAFGTGSHPTTRLCLEWLCDAVTPGAGVLDYGCGSGILGIAAAKLGAADVLGVDIDDKALEAAHDNAQRNGVTMRLQHSRQALDVQFDIVVANILTNPLCVLAPLLAARVAPGGRIALSGVLDTQTDQVIAAYAPFIALRVGATHEGWARLEGTRPATGAGND</sequence>
<evidence type="ECO:0000256" key="2">
    <source>
        <dbReference type="ARBA" id="ARBA00022490"/>
    </source>
</evidence>
<dbReference type="EC" id="2.1.1.-" evidence="6"/>
<evidence type="ECO:0000256" key="5">
    <source>
        <dbReference type="ARBA" id="ARBA00022691"/>
    </source>
</evidence>
<dbReference type="GO" id="GO:0005840">
    <property type="term" value="C:ribosome"/>
    <property type="evidence" value="ECO:0007669"/>
    <property type="project" value="UniProtKB-KW"/>
</dbReference>
<dbReference type="AlphaFoldDB" id="A0A1N6UVL5"/>
<organism evidence="7 8">
    <name type="scientific">Aromatoleum tolulyticum</name>
    <dbReference type="NCBI Taxonomy" id="34027"/>
    <lineage>
        <taxon>Bacteria</taxon>
        <taxon>Pseudomonadati</taxon>
        <taxon>Pseudomonadota</taxon>
        <taxon>Betaproteobacteria</taxon>
        <taxon>Rhodocyclales</taxon>
        <taxon>Rhodocyclaceae</taxon>
        <taxon>Aromatoleum</taxon>
    </lineage>
</organism>
<dbReference type="PANTHER" id="PTHR43648">
    <property type="entry name" value="ELECTRON TRANSFER FLAVOPROTEIN BETA SUBUNIT LYSINE METHYLTRANSFERASE"/>
    <property type="match status" value="1"/>
</dbReference>
<dbReference type="CDD" id="cd02440">
    <property type="entry name" value="AdoMet_MTases"/>
    <property type="match status" value="1"/>
</dbReference>
<dbReference type="InterPro" id="IPR050078">
    <property type="entry name" value="Ribosomal_L11_MeTrfase_PrmA"/>
</dbReference>
<dbReference type="GO" id="GO:0016279">
    <property type="term" value="F:protein-lysine N-methyltransferase activity"/>
    <property type="evidence" value="ECO:0007669"/>
    <property type="project" value="TreeGrafter"/>
</dbReference>
<evidence type="ECO:0000256" key="4">
    <source>
        <dbReference type="ARBA" id="ARBA00022679"/>
    </source>
</evidence>
<reference evidence="8" key="1">
    <citation type="submission" date="2017-01" db="EMBL/GenBank/DDBJ databases">
        <authorList>
            <person name="Varghese N."/>
            <person name="Submissions S."/>
        </authorList>
    </citation>
    <scope>NUCLEOTIDE SEQUENCE [LARGE SCALE GENOMIC DNA]</scope>
    <source>
        <strain evidence="8">ATCC 51758</strain>
    </source>
</reference>
<dbReference type="GO" id="GO:0005829">
    <property type="term" value="C:cytosol"/>
    <property type="evidence" value="ECO:0007669"/>
    <property type="project" value="TreeGrafter"/>
</dbReference>
<dbReference type="Gene3D" id="3.40.50.150">
    <property type="entry name" value="Vaccinia Virus protein VP39"/>
    <property type="match status" value="1"/>
</dbReference>
<evidence type="ECO:0000256" key="1">
    <source>
        <dbReference type="ARBA" id="ARBA00009741"/>
    </source>
</evidence>
<comment type="catalytic activity">
    <reaction evidence="6">
        <text>L-lysyl-[protein] + 3 S-adenosyl-L-methionine = N(6),N(6),N(6)-trimethyl-L-lysyl-[protein] + 3 S-adenosyl-L-homocysteine + 3 H(+)</text>
        <dbReference type="Rhea" id="RHEA:54192"/>
        <dbReference type="Rhea" id="RHEA-COMP:9752"/>
        <dbReference type="Rhea" id="RHEA-COMP:13826"/>
        <dbReference type="ChEBI" id="CHEBI:15378"/>
        <dbReference type="ChEBI" id="CHEBI:29969"/>
        <dbReference type="ChEBI" id="CHEBI:57856"/>
        <dbReference type="ChEBI" id="CHEBI:59789"/>
        <dbReference type="ChEBI" id="CHEBI:61961"/>
    </reaction>
</comment>
<dbReference type="Proteomes" id="UP000186819">
    <property type="component" value="Unassembled WGS sequence"/>
</dbReference>
<accession>A0A1N6UVL5</accession>
<dbReference type="RefSeq" id="WP_076602073.1">
    <property type="nucleotide sequence ID" value="NZ_FTMD01000006.1"/>
</dbReference>
<comment type="similarity">
    <text evidence="1 6">Belongs to the methyltransferase superfamily. PrmA family.</text>
</comment>
<keyword evidence="2 6" id="KW-0963">Cytoplasm</keyword>
<keyword evidence="8" id="KW-1185">Reference proteome</keyword>
<keyword evidence="5 6" id="KW-0949">S-adenosyl-L-methionine</keyword>
<dbReference type="InterPro" id="IPR004498">
    <property type="entry name" value="Ribosomal_PrmA_MeTrfase"/>
</dbReference>
<dbReference type="NCBIfam" id="TIGR00406">
    <property type="entry name" value="prmA"/>
    <property type="match status" value="1"/>
</dbReference>
<evidence type="ECO:0000256" key="3">
    <source>
        <dbReference type="ARBA" id="ARBA00022603"/>
    </source>
</evidence>
<comment type="function">
    <text evidence="6">Methylates ribosomal protein L11.</text>
</comment>
<evidence type="ECO:0000313" key="8">
    <source>
        <dbReference type="Proteomes" id="UP000186819"/>
    </source>
</evidence>
<dbReference type="PIRSF" id="PIRSF000401">
    <property type="entry name" value="RPL11_MTase"/>
    <property type="match status" value="1"/>
</dbReference>